<proteinExistence type="predicted"/>
<reference evidence="1 2" key="1">
    <citation type="submission" date="2019-01" db="EMBL/GenBank/DDBJ databases">
        <title>Sequencing of cultivated peanut Arachis hypogaea provides insights into genome evolution and oil improvement.</title>
        <authorList>
            <person name="Chen X."/>
        </authorList>
    </citation>
    <scope>NUCLEOTIDE SEQUENCE [LARGE SCALE GENOMIC DNA]</scope>
    <source>
        <strain evidence="2">cv. Fuhuasheng</strain>
        <tissue evidence="1">Leaves</tissue>
    </source>
</reference>
<dbReference type="Proteomes" id="UP000289738">
    <property type="component" value="Chromosome A09"/>
</dbReference>
<evidence type="ECO:0000313" key="2">
    <source>
        <dbReference type="Proteomes" id="UP000289738"/>
    </source>
</evidence>
<accession>A0A445BLY6</accession>
<comment type="caution">
    <text evidence="1">The sequence shown here is derived from an EMBL/GenBank/DDBJ whole genome shotgun (WGS) entry which is preliminary data.</text>
</comment>
<gene>
    <name evidence="1" type="ORF">Ahy_A09g045261</name>
</gene>
<name>A0A445BLY6_ARAHY</name>
<protein>
    <submittedName>
        <fullName evidence="1">Uncharacterized protein</fullName>
    </submittedName>
</protein>
<sequence>MAALLFHTVPPNNAFLQSMKKSPSFYHNLGYSSPFLHHKRHQILSHRHLRNLGNLQGDIVIVVPFRSFT</sequence>
<organism evidence="1 2">
    <name type="scientific">Arachis hypogaea</name>
    <name type="common">Peanut</name>
    <dbReference type="NCBI Taxonomy" id="3818"/>
    <lineage>
        <taxon>Eukaryota</taxon>
        <taxon>Viridiplantae</taxon>
        <taxon>Streptophyta</taxon>
        <taxon>Embryophyta</taxon>
        <taxon>Tracheophyta</taxon>
        <taxon>Spermatophyta</taxon>
        <taxon>Magnoliopsida</taxon>
        <taxon>eudicotyledons</taxon>
        <taxon>Gunneridae</taxon>
        <taxon>Pentapetalae</taxon>
        <taxon>rosids</taxon>
        <taxon>fabids</taxon>
        <taxon>Fabales</taxon>
        <taxon>Fabaceae</taxon>
        <taxon>Papilionoideae</taxon>
        <taxon>50 kb inversion clade</taxon>
        <taxon>dalbergioids sensu lato</taxon>
        <taxon>Dalbergieae</taxon>
        <taxon>Pterocarpus clade</taxon>
        <taxon>Arachis</taxon>
    </lineage>
</organism>
<dbReference type="EMBL" id="SDMP01000009">
    <property type="protein sequence ID" value="RYR39682.1"/>
    <property type="molecule type" value="Genomic_DNA"/>
</dbReference>
<dbReference type="AlphaFoldDB" id="A0A445BLY6"/>
<evidence type="ECO:0000313" key="1">
    <source>
        <dbReference type="EMBL" id="RYR39682.1"/>
    </source>
</evidence>
<keyword evidence="2" id="KW-1185">Reference proteome</keyword>